<gene>
    <name evidence="3" type="ORF">Aph01nite_69340</name>
</gene>
<name>A0A919UP89_9ACTN</name>
<dbReference type="GO" id="GO:0006402">
    <property type="term" value="P:mRNA catabolic process"/>
    <property type="evidence" value="ECO:0007669"/>
    <property type="project" value="TreeGrafter"/>
</dbReference>
<protein>
    <recommendedName>
        <fullName evidence="5">mRNA interferase</fullName>
    </recommendedName>
</protein>
<dbReference type="GO" id="GO:0016075">
    <property type="term" value="P:rRNA catabolic process"/>
    <property type="evidence" value="ECO:0007669"/>
    <property type="project" value="TreeGrafter"/>
</dbReference>
<sequence>MLELRRGDIVYVFLHGRVGFERNDDHYVNGRPALVIQNDGGNSRRSQTIVATLTGARAYKNKPTQVLVGKEELGAGGKDSVIDCGDILTIDRRRINECMGVWASLSPSTMRAVDAALQKSLALPRTS</sequence>
<dbReference type="SUPFAM" id="SSF50118">
    <property type="entry name" value="Cell growth inhibitor/plasmid maintenance toxic component"/>
    <property type="match status" value="1"/>
</dbReference>
<evidence type="ECO:0000313" key="4">
    <source>
        <dbReference type="Proteomes" id="UP000640052"/>
    </source>
</evidence>
<comment type="similarity">
    <text evidence="1">Belongs to the PemK/MazF family.</text>
</comment>
<dbReference type="PANTHER" id="PTHR33988:SF2">
    <property type="entry name" value="ENDORIBONUCLEASE MAZF"/>
    <property type="match status" value="1"/>
</dbReference>
<dbReference type="InterPro" id="IPR011067">
    <property type="entry name" value="Plasmid_toxin/cell-grow_inhib"/>
</dbReference>
<dbReference type="PANTHER" id="PTHR33988">
    <property type="entry name" value="ENDORIBONUCLEASE MAZF-RELATED"/>
    <property type="match status" value="1"/>
</dbReference>
<dbReference type="EMBL" id="BOOA01000087">
    <property type="protein sequence ID" value="GIH28624.1"/>
    <property type="molecule type" value="Genomic_DNA"/>
</dbReference>
<reference evidence="3" key="1">
    <citation type="submission" date="2021-01" db="EMBL/GenBank/DDBJ databases">
        <title>Whole genome shotgun sequence of Acrocarpospora phusangensis NBRC 108782.</title>
        <authorList>
            <person name="Komaki H."/>
            <person name="Tamura T."/>
        </authorList>
    </citation>
    <scope>NUCLEOTIDE SEQUENCE</scope>
    <source>
        <strain evidence="3">NBRC 108782</strain>
    </source>
</reference>
<evidence type="ECO:0000313" key="3">
    <source>
        <dbReference type="EMBL" id="GIH28624.1"/>
    </source>
</evidence>
<dbReference type="Pfam" id="PF02452">
    <property type="entry name" value="PemK_toxin"/>
    <property type="match status" value="1"/>
</dbReference>
<accession>A0A919UP89</accession>
<dbReference type="AlphaFoldDB" id="A0A919UP89"/>
<dbReference type="Proteomes" id="UP000640052">
    <property type="component" value="Unassembled WGS sequence"/>
</dbReference>
<dbReference type="InterPro" id="IPR003477">
    <property type="entry name" value="PemK-like"/>
</dbReference>
<evidence type="ECO:0000256" key="1">
    <source>
        <dbReference type="ARBA" id="ARBA00007521"/>
    </source>
</evidence>
<keyword evidence="2" id="KW-1277">Toxin-antitoxin system</keyword>
<organism evidence="3 4">
    <name type="scientific">Acrocarpospora phusangensis</name>
    <dbReference type="NCBI Taxonomy" id="1070424"/>
    <lineage>
        <taxon>Bacteria</taxon>
        <taxon>Bacillati</taxon>
        <taxon>Actinomycetota</taxon>
        <taxon>Actinomycetes</taxon>
        <taxon>Streptosporangiales</taxon>
        <taxon>Streptosporangiaceae</taxon>
        <taxon>Acrocarpospora</taxon>
    </lineage>
</organism>
<dbReference type="Gene3D" id="2.30.30.110">
    <property type="match status" value="1"/>
</dbReference>
<evidence type="ECO:0008006" key="5">
    <source>
        <dbReference type="Google" id="ProtNLM"/>
    </source>
</evidence>
<keyword evidence="4" id="KW-1185">Reference proteome</keyword>
<evidence type="ECO:0000256" key="2">
    <source>
        <dbReference type="ARBA" id="ARBA00022649"/>
    </source>
</evidence>
<dbReference type="GO" id="GO:0004521">
    <property type="term" value="F:RNA endonuclease activity"/>
    <property type="evidence" value="ECO:0007669"/>
    <property type="project" value="TreeGrafter"/>
</dbReference>
<comment type="caution">
    <text evidence="3">The sequence shown here is derived from an EMBL/GenBank/DDBJ whole genome shotgun (WGS) entry which is preliminary data.</text>
</comment>
<proteinExistence type="inferred from homology"/>
<dbReference type="GO" id="GO:0003677">
    <property type="term" value="F:DNA binding"/>
    <property type="evidence" value="ECO:0007669"/>
    <property type="project" value="InterPro"/>
</dbReference>